<dbReference type="Pfam" id="PF18765">
    <property type="entry name" value="Polbeta"/>
    <property type="match status" value="1"/>
</dbReference>
<dbReference type="Gene3D" id="3.30.460.10">
    <property type="entry name" value="Beta Polymerase, domain 2"/>
    <property type="match status" value="1"/>
</dbReference>
<dbReference type="EMBL" id="CAADFF010000054">
    <property type="protein sequence ID" value="VFJ94142.1"/>
    <property type="molecule type" value="Genomic_DNA"/>
</dbReference>
<accession>A0A450UNL7</accession>
<dbReference type="AlphaFoldDB" id="A0A450UNL7"/>
<dbReference type="PANTHER" id="PTHR37030">
    <property type="entry name" value="NUCLEOTIDYLTRANSFERASE"/>
    <property type="match status" value="1"/>
</dbReference>
<protein>
    <submittedName>
        <fullName evidence="2">Predicted nucleotidyltransferase</fullName>
    </submittedName>
</protein>
<gene>
    <name evidence="2" type="ORF">BECKLFY1418B_GA0070995_10549</name>
</gene>
<dbReference type="CDD" id="cd05403">
    <property type="entry name" value="NT_KNTase_like"/>
    <property type="match status" value="1"/>
</dbReference>
<keyword evidence="2" id="KW-0808">Transferase</keyword>
<organism evidence="2">
    <name type="scientific">Candidatus Kentrum sp. LFY</name>
    <dbReference type="NCBI Taxonomy" id="2126342"/>
    <lineage>
        <taxon>Bacteria</taxon>
        <taxon>Pseudomonadati</taxon>
        <taxon>Pseudomonadota</taxon>
        <taxon>Gammaproteobacteria</taxon>
        <taxon>Candidatus Kentrum</taxon>
    </lineage>
</organism>
<dbReference type="GO" id="GO:0016740">
    <property type="term" value="F:transferase activity"/>
    <property type="evidence" value="ECO:0007669"/>
    <property type="project" value="UniProtKB-KW"/>
</dbReference>
<dbReference type="InterPro" id="IPR043519">
    <property type="entry name" value="NT_sf"/>
</dbReference>
<name>A0A450UNL7_9GAMM</name>
<proteinExistence type="predicted"/>
<dbReference type="PANTHER" id="PTHR37030:SF1">
    <property type="entry name" value="NUCLEOTIDYLTRANSFERASE"/>
    <property type="match status" value="1"/>
</dbReference>
<reference evidence="2" key="1">
    <citation type="submission" date="2019-02" db="EMBL/GenBank/DDBJ databases">
        <authorList>
            <person name="Gruber-Vodicka R. H."/>
            <person name="Seah K. B. B."/>
        </authorList>
    </citation>
    <scope>NUCLEOTIDE SEQUENCE</scope>
    <source>
        <strain evidence="2">BECK_M7</strain>
    </source>
</reference>
<feature type="domain" description="Polymerase beta nucleotidyltransferase" evidence="1">
    <location>
        <begin position="19"/>
        <end position="117"/>
    </location>
</feature>
<dbReference type="InterPro" id="IPR041633">
    <property type="entry name" value="Polbeta"/>
</dbReference>
<evidence type="ECO:0000259" key="1">
    <source>
        <dbReference type="Pfam" id="PF18765"/>
    </source>
</evidence>
<evidence type="ECO:0000313" key="2">
    <source>
        <dbReference type="EMBL" id="VFJ94142.1"/>
    </source>
</evidence>
<sequence>MSPSQNEASHPSPQTGVQEEIIRRLVEGLAPERIILFGSRAWGEPAPDSDMDLLVIVGHSDLTAHQRGVRALHCLRGLRMAVDILVKTRDEFEFFRQVPASLEHKIATQGRILYERGQATAHPKLDRQGKP</sequence>
<dbReference type="SUPFAM" id="SSF81301">
    <property type="entry name" value="Nucleotidyltransferase"/>
    <property type="match status" value="1"/>
</dbReference>